<dbReference type="Proteomes" id="UP000451860">
    <property type="component" value="Unassembled WGS sequence"/>
</dbReference>
<organism evidence="5 6">
    <name type="scientific">Georgenia thermotolerans</name>
    <dbReference type="NCBI Taxonomy" id="527326"/>
    <lineage>
        <taxon>Bacteria</taxon>
        <taxon>Bacillati</taxon>
        <taxon>Actinomycetota</taxon>
        <taxon>Actinomycetes</taxon>
        <taxon>Micrococcales</taxon>
        <taxon>Bogoriellaceae</taxon>
        <taxon>Georgenia</taxon>
    </lineage>
</organism>
<name>A0A7J5UKF0_9MICO</name>
<dbReference type="GO" id="GO:0016491">
    <property type="term" value="F:oxidoreductase activity"/>
    <property type="evidence" value="ECO:0007669"/>
    <property type="project" value="UniProtKB-KW"/>
</dbReference>
<dbReference type="Gene3D" id="3.40.50.920">
    <property type="match status" value="1"/>
</dbReference>
<keyword evidence="3" id="KW-0786">Thiamine pyrophosphate</keyword>
<dbReference type="CDD" id="cd07036">
    <property type="entry name" value="TPP_PYR_E1-PDHc-beta_like"/>
    <property type="match status" value="1"/>
</dbReference>
<evidence type="ECO:0000256" key="1">
    <source>
        <dbReference type="ARBA" id="ARBA00001964"/>
    </source>
</evidence>
<comment type="cofactor">
    <cofactor evidence="1">
        <name>thiamine diphosphate</name>
        <dbReference type="ChEBI" id="CHEBI:58937"/>
    </cofactor>
</comment>
<dbReference type="PANTHER" id="PTHR43257">
    <property type="entry name" value="PYRUVATE DEHYDROGENASE E1 COMPONENT BETA SUBUNIT"/>
    <property type="match status" value="1"/>
</dbReference>
<dbReference type="Pfam" id="PF02780">
    <property type="entry name" value="Transketolase_C"/>
    <property type="match status" value="1"/>
</dbReference>
<evidence type="ECO:0000313" key="5">
    <source>
        <dbReference type="EMBL" id="KAE8762760.1"/>
    </source>
</evidence>
<dbReference type="AlphaFoldDB" id="A0A7J5UKF0"/>
<sequence>MTATPMARAINAGLRRALERDPKVVLMGEDIGALGGVFRVTDGLQKDFGPARVVDTPLAESGIVGTAVGLAMAGYRPVCEIQFDGFIFPAFDQITTQLAKLTYRSHGDLSLPVVIRVPFGGGIGAVEHHSESPEALFAHTAGLRVVAPSTAGDAFTMIQQAIASPDPVLFFEPKSRYWDKGEVDLDAEVDLSESGLTTGLHAARTVRPGTDATVVGYGPTVKTLLNAAEAAAQEGRSLEVIDLRSVSPLDVDAVVASVQRTGRLVVVHEAPVFLGPGAEIAARVTERCFYSLEAPVLRVGGFHTPYPASTHEEEYLPNLDRVLDAVDRVMAY</sequence>
<dbReference type="InterPro" id="IPR033248">
    <property type="entry name" value="Transketolase_C"/>
</dbReference>
<dbReference type="EMBL" id="WHJE01000126">
    <property type="protein sequence ID" value="KAE8762760.1"/>
    <property type="molecule type" value="Genomic_DNA"/>
</dbReference>
<dbReference type="GO" id="GO:0000287">
    <property type="term" value="F:magnesium ion binding"/>
    <property type="evidence" value="ECO:0007669"/>
    <property type="project" value="UniProtKB-ARBA"/>
</dbReference>
<dbReference type="RefSeq" id="WP_152202516.1">
    <property type="nucleotide sequence ID" value="NZ_VUKF01000015.1"/>
</dbReference>
<protein>
    <submittedName>
        <fullName evidence="5">Alpha-ketoacid dehydrogenase subunit beta</fullName>
    </submittedName>
</protein>
<evidence type="ECO:0000256" key="3">
    <source>
        <dbReference type="ARBA" id="ARBA00023052"/>
    </source>
</evidence>
<comment type="caution">
    <text evidence="5">The sequence shown here is derived from an EMBL/GenBank/DDBJ whole genome shotgun (WGS) entry which is preliminary data.</text>
</comment>
<dbReference type="InterPro" id="IPR005475">
    <property type="entry name" value="Transketolase-like_Pyr-bd"/>
</dbReference>
<evidence type="ECO:0000256" key="2">
    <source>
        <dbReference type="ARBA" id="ARBA00023002"/>
    </source>
</evidence>
<accession>A0A7J5UKF0</accession>
<dbReference type="FunFam" id="3.40.50.920:FF:000001">
    <property type="entry name" value="Pyruvate dehydrogenase E1 beta subunit"/>
    <property type="match status" value="1"/>
</dbReference>
<dbReference type="Gene3D" id="3.40.50.970">
    <property type="match status" value="1"/>
</dbReference>
<keyword evidence="6" id="KW-1185">Reference proteome</keyword>
<dbReference type="SMART" id="SM00861">
    <property type="entry name" value="Transket_pyr"/>
    <property type="match status" value="1"/>
</dbReference>
<keyword evidence="2" id="KW-0560">Oxidoreductase</keyword>
<dbReference type="Pfam" id="PF02779">
    <property type="entry name" value="Transket_pyr"/>
    <property type="match status" value="1"/>
</dbReference>
<dbReference type="InterPro" id="IPR029061">
    <property type="entry name" value="THDP-binding"/>
</dbReference>
<reference evidence="5 6" key="1">
    <citation type="submission" date="2019-10" db="EMBL/GenBank/DDBJ databases">
        <title>Georgenia wutianyii sp. nov. and Georgenia yuyongxinii sp. nov. isolated from plateau pika (Ochotona curzoniae) in the Qinghai-Tibet plateau of China.</title>
        <authorList>
            <person name="Tian Z."/>
        </authorList>
    </citation>
    <scope>NUCLEOTIDE SEQUENCE [LARGE SCALE GENOMIC DNA]</scope>
    <source>
        <strain evidence="5 6">DSM 21501</strain>
    </source>
</reference>
<gene>
    <name evidence="5" type="ORF">GB883_17655</name>
</gene>
<evidence type="ECO:0000313" key="6">
    <source>
        <dbReference type="Proteomes" id="UP000451860"/>
    </source>
</evidence>
<dbReference type="PANTHER" id="PTHR43257:SF2">
    <property type="entry name" value="PYRUVATE DEHYDROGENASE E1 COMPONENT SUBUNIT BETA"/>
    <property type="match status" value="1"/>
</dbReference>
<dbReference type="SUPFAM" id="SSF52922">
    <property type="entry name" value="TK C-terminal domain-like"/>
    <property type="match status" value="1"/>
</dbReference>
<evidence type="ECO:0000259" key="4">
    <source>
        <dbReference type="SMART" id="SM00861"/>
    </source>
</evidence>
<dbReference type="InterPro" id="IPR009014">
    <property type="entry name" value="Transketo_C/PFOR_II"/>
</dbReference>
<proteinExistence type="predicted"/>
<dbReference type="SUPFAM" id="SSF52518">
    <property type="entry name" value="Thiamin diphosphate-binding fold (THDP-binding)"/>
    <property type="match status" value="1"/>
</dbReference>
<dbReference type="FunFam" id="3.40.50.970:FF:000001">
    <property type="entry name" value="Pyruvate dehydrogenase E1 beta subunit"/>
    <property type="match status" value="1"/>
</dbReference>
<dbReference type="OrthoDB" id="3457658at2"/>
<feature type="domain" description="Transketolase-like pyrimidine-binding" evidence="4">
    <location>
        <begin position="4"/>
        <end position="179"/>
    </location>
</feature>